<organism evidence="6 7">
    <name type="scientific">Physocladia obscura</name>
    <dbReference type="NCBI Taxonomy" id="109957"/>
    <lineage>
        <taxon>Eukaryota</taxon>
        <taxon>Fungi</taxon>
        <taxon>Fungi incertae sedis</taxon>
        <taxon>Chytridiomycota</taxon>
        <taxon>Chytridiomycota incertae sedis</taxon>
        <taxon>Chytridiomycetes</taxon>
        <taxon>Chytridiales</taxon>
        <taxon>Chytriomycetaceae</taxon>
        <taxon>Physocladia</taxon>
    </lineage>
</organism>
<evidence type="ECO:0008006" key="8">
    <source>
        <dbReference type="Google" id="ProtNLM"/>
    </source>
</evidence>
<dbReference type="InterPro" id="IPR050935">
    <property type="entry name" value="Bromo_chromatin_reader"/>
</dbReference>
<dbReference type="Pfam" id="PF00439">
    <property type="entry name" value="Bromodomain"/>
    <property type="match status" value="2"/>
</dbReference>
<feature type="region of interest" description="Disordered" evidence="3">
    <location>
        <begin position="192"/>
        <end position="223"/>
    </location>
</feature>
<dbReference type="EMBL" id="JADGJH010001967">
    <property type="protein sequence ID" value="KAJ3106186.1"/>
    <property type="molecule type" value="Genomic_DNA"/>
</dbReference>
<evidence type="ECO:0000256" key="2">
    <source>
        <dbReference type="PROSITE-ProRule" id="PRU00035"/>
    </source>
</evidence>
<feature type="compositionally biased region" description="Low complexity" evidence="3">
    <location>
        <begin position="725"/>
        <end position="746"/>
    </location>
</feature>
<keyword evidence="7" id="KW-1185">Reference proteome</keyword>
<dbReference type="InterPro" id="IPR027353">
    <property type="entry name" value="NET_dom"/>
</dbReference>
<dbReference type="InterPro" id="IPR018359">
    <property type="entry name" value="Bromodomain_CS"/>
</dbReference>
<evidence type="ECO:0000313" key="6">
    <source>
        <dbReference type="EMBL" id="KAJ3106186.1"/>
    </source>
</evidence>
<evidence type="ECO:0000313" key="7">
    <source>
        <dbReference type="Proteomes" id="UP001211907"/>
    </source>
</evidence>
<feature type="region of interest" description="Disordered" evidence="3">
    <location>
        <begin position="541"/>
        <end position="560"/>
    </location>
</feature>
<dbReference type="GO" id="GO:0000785">
    <property type="term" value="C:chromatin"/>
    <property type="evidence" value="ECO:0007669"/>
    <property type="project" value="TreeGrafter"/>
</dbReference>
<dbReference type="PANTHER" id="PTHR22880:SF225">
    <property type="entry name" value="BROMODOMAIN-CONTAINING PROTEIN BET-1-RELATED"/>
    <property type="match status" value="1"/>
</dbReference>
<dbReference type="InterPro" id="IPR036427">
    <property type="entry name" value="Bromodomain-like_sf"/>
</dbReference>
<dbReference type="GO" id="GO:0006338">
    <property type="term" value="P:chromatin remodeling"/>
    <property type="evidence" value="ECO:0007669"/>
    <property type="project" value="TreeGrafter"/>
</dbReference>
<feature type="compositionally biased region" description="Low complexity" evidence="3">
    <location>
        <begin position="200"/>
        <end position="220"/>
    </location>
</feature>
<keyword evidence="1 2" id="KW-0103">Bromodomain</keyword>
<dbReference type="InterPro" id="IPR038336">
    <property type="entry name" value="NET_sf"/>
</dbReference>
<feature type="compositionally biased region" description="Polar residues" evidence="3">
    <location>
        <begin position="19"/>
        <end position="31"/>
    </location>
</feature>
<feature type="region of interest" description="Disordered" evidence="3">
    <location>
        <begin position="707"/>
        <end position="746"/>
    </location>
</feature>
<feature type="domain" description="Bromo" evidence="4">
    <location>
        <begin position="272"/>
        <end position="344"/>
    </location>
</feature>
<protein>
    <recommendedName>
        <fullName evidence="8">Bromodomain-containing protein</fullName>
    </recommendedName>
</protein>
<accession>A0AAD5SW93</accession>
<evidence type="ECO:0000259" key="4">
    <source>
        <dbReference type="PROSITE" id="PS50014"/>
    </source>
</evidence>
<sequence>MKRTADELNLSDDTDCGDNANSTTPTPQLADSATAIDADVHDTADSDSHTAECPLPLAVAAAGTRKDGDAGPIPTVEVIPKNEVQQVEVHVDVDVDAMFEQAVAHVALPPTSKGSLPDDSPVEDALHVSKRVKLDDSKTIDQTEHLQTQPSEHLENVPVSSPVGAALSADVSPNTNSNGMAQEPTAVFADSQPALSDSNSAPVTVASPAPATTPASTTVSDSQPLHITPQLQNQEALEAPVSESLQLQQPQQQTALDKLQLKHCSRILSRAKRLKDATIFLHPVDPIKLNIPTYFSVIKHPMDLSTIQKKLESASYVTAHAFIDDVNLMFQNCWDFNGKDSIVGKMAQNLQNYFAKQLQDMPSTVEAATQRSRPPPGYAYQHLDRPKREIQPPPRLDSMNATRKQISKQSLTELKYANTIVRDLMKPKYYSYAFPFLSPVDHVRLNIPSYPQIIKHPMDFGTILKKLDSQLYSSGAEFEADARLVFRNCYTFNAPGSEVYEMGRKLEQVFELKWRDKPLVAQSASSKSGRLGSSASAFAGSTSIADDSDSSSEEEQAEDLNKMQENLLKLMQEVTKLAAHKGKKKKEHKKAAKMHALLEQQRALAAAASLTAGVAAPKKKKSRSKPRPSTTSAPIVKEITYQQKKELSEKIEILSPDKLERVYQIIRSGIPSLDTQAAGQDEIELDIDSLDKVTLSKLYHFVIDAAKSSSSASQPIAKPKSLTQSAADGSSSDSGSSGSDSDSGSD</sequence>
<dbReference type="PANTHER" id="PTHR22880">
    <property type="entry name" value="FALZ-RELATED BROMODOMAIN-CONTAINING PROTEINS"/>
    <property type="match status" value="1"/>
</dbReference>
<feature type="domain" description="Bromo" evidence="4">
    <location>
        <begin position="428"/>
        <end position="500"/>
    </location>
</feature>
<dbReference type="PRINTS" id="PR00503">
    <property type="entry name" value="BROMODOMAIN"/>
</dbReference>
<proteinExistence type="predicted"/>
<dbReference type="Gene3D" id="1.20.920.10">
    <property type="entry name" value="Bromodomain-like"/>
    <property type="match status" value="2"/>
</dbReference>
<feature type="domain" description="NET" evidence="5">
    <location>
        <begin position="629"/>
        <end position="713"/>
    </location>
</feature>
<dbReference type="Proteomes" id="UP001211907">
    <property type="component" value="Unassembled WGS sequence"/>
</dbReference>
<dbReference type="PROSITE" id="PS00633">
    <property type="entry name" value="BROMODOMAIN_1"/>
    <property type="match status" value="1"/>
</dbReference>
<reference evidence="6" key="1">
    <citation type="submission" date="2020-05" db="EMBL/GenBank/DDBJ databases">
        <title>Phylogenomic resolution of chytrid fungi.</title>
        <authorList>
            <person name="Stajich J.E."/>
            <person name="Amses K."/>
            <person name="Simmons R."/>
            <person name="Seto K."/>
            <person name="Myers J."/>
            <person name="Bonds A."/>
            <person name="Quandt C.A."/>
            <person name="Barry K."/>
            <person name="Liu P."/>
            <person name="Grigoriev I."/>
            <person name="Longcore J.E."/>
            <person name="James T.Y."/>
        </authorList>
    </citation>
    <scope>NUCLEOTIDE SEQUENCE</scope>
    <source>
        <strain evidence="6">JEL0513</strain>
    </source>
</reference>
<dbReference type="Pfam" id="PF17035">
    <property type="entry name" value="BET"/>
    <property type="match status" value="1"/>
</dbReference>
<comment type="caution">
    <text evidence="6">The sequence shown here is derived from an EMBL/GenBank/DDBJ whole genome shotgun (WGS) entry which is preliminary data.</text>
</comment>
<evidence type="ECO:0000259" key="5">
    <source>
        <dbReference type="PROSITE" id="PS51525"/>
    </source>
</evidence>
<dbReference type="InterPro" id="IPR001487">
    <property type="entry name" value="Bromodomain"/>
</dbReference>
<name>A0AAD5SW93_9FUNG</name>
<dbReference type="AlphaFoldDB" id="A0AAD5SW93"/>
<feature type="region of interest" description="Disordered" evidence="3">
    <location>
        <begin position="1"/>
        <end position="34"/>
    </location>
</feature>
<dbReference type="SUPFAM" id="SSF47370">
    <property type="entry name" value="Bromodomain"/>
    <property type="match status" value="2"/>
</dbReference>
<gene>
    <name evidence="6" type="ORF">HK100_003763</name>
</gene>
<dbReference type="GO" id="GO:0005634">
    <property type="term" value="C:nucleus"/>
    <property type="evidence" value="ECO:0007669"/>
    <property type="project" value="TreeGrafter"/>
</dbReference>
<dbReference type="Gene3D" id="1.20.1270.220">
    <property type="match status" value="1"/>
</dbReference>
<evidence type="ECO:0000256" key="3">
    <source>
        <dbReference type="SAM" id="MobiDB-lite"/>
    </source>
</evidence>
<evidence type="ECO:0000256" key="1">
    <source>
        <dbReference type="ARBA" id="ARBA00023117"/>
    </source>
</evidence>
<dbReference type="PROSITE" id="PS51525">
    <property type="entry name" value="NET"/>
    <property type="match status" value="1"/>
</dbReference>
<dbReference type="GO" id="GO:0006355">
    <property type="term" value="P:regulation of DNA-templated transcription"/>
    <property type="evidence" value="ECO:0007669"/>
    <property type="project" value="TreeGrafter"/>
</dbReference>
<feature type="compositionally biased region" description="Basic and acidic residues" evidence="3">
    <location>
        <begin position="133"/>
        <end position="144"/>
    </location>
</feature>
<feature type="compositionally biased region" description="Acidic residues" evidence="3">
    <location>
        <begin position="546"/>
        <end position="558"/>
    </location>
</feature>
<dbReference type="SMART" id="SM00297">
    <property type="entry name" value="BROMO"/>
    <property type="match status" value="2"/>
</dbReference>
<feature type="region of interest" description="Disordered" evidence="3">
    <location>
        <begin position="133"/>
        <end position="158"/>
    </location>
</feature>
<dbReference type="PROSITE" id="PS50014">
    <property type="entry name" value="BROMODOMAIN_2"/>
    <property type="match status" value="2"/>
</dbReference>